<keyword evidence="1" id="KW-0472">Membrane</keyword>
<dbReference type="PANTHER" id="PTHR33371">
    <property type="entry name" value="INTERMEMBRANE PHOSPHOLIPID TRANSPORT SYSTEM BINDING PROTEIN MLAD-RELATED"/>
    <property type="match status" value="1"/>
</dbReference>
<proteinExistence type="predicted"/>
<dbReference type="InterPro" id="IPR003399">
    <property type="entry name" value="Mce/MlaD"/>
</dbReference>
<feature type="transmembrane region" description="Helical" evidence="1">
    <location>
        <begin position="9"/>
        <end position="27"/>
    </location>
</feature>
<dbReference type="OrthoDB" id="9769132at2"/>
<evidence type="ECO:0000259" key="2">
    <source>
        <dbReference type="Pfam" id="PF02470"/>
    </source>
</evidence>
<dbReference type="PANTHER" id="PTHR33371:SF4">
    <property type="entry name" value="INTERMEMBRANE PHOSPHOLIPID TRANSPORT SYSTEM BINDING PROTEIN MLAD"/>
    <property type="match status" value="1"/>
</dbReference>
<keyword evidence="1" id="KW-1133">Transmembrane helix</keyword>
<dbReference type="Proteomes" id="UP000243525">
    <property type="component" value="Unassembled WGS sequence"/>
</dbReference>
<reference evidence="3 4" key="1">
    <citation type="submission" date="2018-04" db="EMBL/GenBank/DDBJ databases">
        <title>Genomic Encyclopedia of Archaeal and Bacterial Type Strains, Phase II (KMG-II): from individual species to whole genera.</title>
        <authorList>
            <person name="Goeker M."/>
        </authorList>
    </citation>
    <scope>NUCLEOTIDE SEQUENCE [LARGE SCALE GENOMIC DNA]</scope>
    <source>
        <strain evidence="3 4">DSM 28823</strain>
    </source>
</reference>
<sequence length="420" mass="45953">MKISKYTKLGALIIFSIAVFLWGINYLKGVDYLNTNTTYYATYDHVDGLLKSSAVTLSGFQVGQVKDIHFSDQNDGSLIVAFSIEGDLKIPKGTEARIISSDLMGTRSIKLLFSGNNQFYSESDTIPSSIEGDLKEQVSMQVLPLKNKAEQLLASLDSAITVITYVFNPEARQNLSESFAHINQTIINLESASAQLDFLLHSGTTDIQATMTNFNKLSTSLAASSDDFSAIAGNLANITDSISSVNLKEMFTNMAESSTGINEIIAKVNSGEGSAGLLMNDPELYQNLTQLSLSLDYLLKDIRNNPKRYVHFSALDFGRNVYINSDESDAAGNSPYTFKVHLISSPDRLNVNSPLFAGFSQVEESEISGVYNYSIGNTSDITKTYQLLEKAQANFPDASIIALKNGHRVKLDKALRKASK</sequence>
<evidence type="ECO:0000313" key="3">
    <source>
        <dbReference type="EMBL" id="PTN07761.1"/>
    </source>
</evidence>
<dbReference type="EMBL" id="QAAD01000013">
    <property type="protein sequence ID" value="PTN07761.1"/>
    <property type="molecule type" value="Genomic_DNA"/>
</dbReference>
<dbReference type="RefSeq" id="WP_107822958.1">
    <property type="nucleotide sequence ID" value="NZ_OY782574.1"/>
</dbReference>
<protein>
    <submittedName>
        <fullName evidence="3">Phospholipid/cholesterol/gamma-HCH transport system substrate-binding protein</fullName>
    </submittedName>
</protein>
<evidence type="ECO:0000313" key="4">
    <source>
        <dbReference type="Proteomes" id="UP000243525"/>
    </source>
</evidence>
<feature type="domain" description="Mce/MlaD" evidence="2">
    <location>
        <begin position="37"/>
        <end position="112"/>
    </location>
</feature>
<evidence type="ECO:0000256" key="1">
    <source>
        <dbReference type="SAM" id="Phobius"/>
    </source>
</evidence>
<comment type="caution">
    <text evidence="3">The sequence shown here is derived from an EMBL/GenBank/DDBJ whole genome shotgun (WGS) entry which is preliminary data.</text>
</comment>
<dbReference type="Pfam" id="PF02470">
    <property type="entry name" value="MlaD"/>
    <property type="match status" value="1"/>
</dbReference>
<name>A0A2T5BZP3_9BACT</name>
<keyword evidence="4" id="KW-1185">Reference proteome</keyword>
<keyword evidence="1" id="KW-0812">Transmembrane</keyword>
<dbReference type="InterPro" id="IPR052336">
    <property type="entry name" value="MlaD_Phospholipid_Transporter"/>
</dbReference>
<gene>
    <name evidence="3" type="ORF">C8N47_11326</name>
</gene>
<accession>A0A2T5BZP3</accession>
<organism evidence="3 4">
    <name type="scientific">Mangrovibacterium marinum</name>
    <dbReference type="NCBI Taxonomy" id="1639118"/>
    <lineage>
        <taxon>Bacteria</taxon>
        <taxon>Pseudomonadati</taxon>
        <taxon>Bacteroidota</taxon>
        <taxon>Bacteroidia</taxon>
        <taxon>Marinilabiliales</taxon>
        <taxon>Prolixibacteraceae</taxon>
        <taxon>Mangrovibacterium</taxon>
    </lineage>
</organism>
<dbReference type="AlphaFoldDB" id="A0A2T5BZP3"/>